<dbReference type="InterPro" id="IPR011701">
    <property type="entry name" value="MFS"/>
</dbReference>
<dbReference type="EMBL" id="JABVED010000001">
    <property type="protein sequence ID" value="MBC6446004.1"/>
    <property type="molecule type" value="Genomic_DNA"/>
</dbReference>
<keyword evidence="4 7" id="KW-1133">Transmembrane helix</keyword>
<evidence type="ECO:0000256" key="1">
    <source>
        <dbReference type="ARBA" id="ARBA00004651"/>
    </source>
</evidence>
<evidence type="ECO:0000256" key="3">
    <source>
        <dbReference type="ARBA" id="ARBA00022692"/>
    </source>
</evidence>
<reference evidence="9 10" key="1">
    <citation type="submission" date="2020-06" db="EMBL/GenBank/DDBJ databases">
        <title>Actinokineospora xiongansis sp. nov., isolated from soil of Baiyangdian.</title>
        <authorList>
            <person name="Zhang X."/>
        </authorList>
    </citation>
    <scope>NUCLEOTIDE SEQUENCE [LARGE SCALE GENOMIC DNA]</scope>
    <source>
        <strain evidence="9 10">HBU206404</strain>
    </source>
</reference>
<dbReference type="InterPro" id="IPR020846">
    <property type="entry name" value="MFS_dom"/>
</dbReference>
<keyword evidence="5 7" id="KW-0472">Membrane</keyword>
<feature type="transmembrane region" description="Helical" evidence="7">
    <location>
        <begin position="50"/>
        <end position="72"/>
    </location>
</feature>
<feature type="transmembrane region" description="Helical" evidence="7">
    <location>
        <begin position="308"/>
        <end position="332"/>
    </location>
</feature>
<keyword evidence="2" id="KW-1003">Cell membrane</keyword>
<protein>
    <submittedName>
        <fullName evidence="9">MFS transporter</fullName>
    </submittedName>
</protein>
<evidence type="ECO:0000313" key="10">
    <source>
        <dbReference type="Proteomes" id="UP000734823"/>
    </source>
</evidence>
<evidence type="ECO:0000256" key="6">
    <source>
        <dbReference type="SAM" id="MobiDB-lite"/>
    </source>
</evidence>
<feature type="transmembrane region" description="Helical" evidence="7">
    <location>
        <begin position="254"/>
        <end position="276"/>
    </location>
</feature>
<dbReference type="CDD" id="cd06173">
    <property type="entry name" value="MFS_MefA_like"/>
    <property type="match status" value="1"/>
</dbReference>
<feature type="transmembrane region" description="Helical" evidence="7">
    <location>
        <begin position="156"/>
        <end position="176"/>
    </location>
</feature>
<feature type="transmembrane region" description="Helical" evidence="7">
    <location>
        <begin position="79"/>
        <end position="100"/>
    </location>
</feature>
<dbReference type="InterPro" id="IPR036259">
    <property type="entry name" value="MFS_trans_sf"/>
</dbReference>
<dbReference type="Pfam" id="PF07690">
    <property type="entry name" value="MFS_1"/>
    <property type="match status" value="1"/>
</dbReference>
<feature type="transmembrane region" description="Helical" evidence="7">
    <location>
        <begin position="375"/>
        <end position="393"/>
    </location>
</feature>
<keyword evidence="10" id="KW-1185">Reference proteome</keyword>
<feature type="domain" description="Major facilitator superfamily (MFS) profile" evidence="8">
    <location>
        <begin position="1"/>
        <end position="397"/>
    </location>
</feature>
<dbReference type="PANTHER" id="PTHR23513:SF11">
    <property type="entry name" value="STAPHYLOFERRIN A TRANSPORTER"/>
    <property type="match status" value="1"/>
</dbReference>
<name>A0ABR7L040_9PSEU</name>
<comment type="caution">
    <text evidence="9">The sequence shown here is derived from an EMBL/GenBank/DDBJ whole genome shotgun (WGS) entry which is preliminary data.</text>
</comment>
<evidence type="ECO:0000256" key="5">
    <source>
        <dbReference type="ARBA" id="ARBA00023136"/>
    </source>
</evidence>
<organism evidence="9 10">
    <name type="scientific">Actinokineospora xionganensis</name>
    <dbReference type="NCBI Taxonomy" id="2684470"/>
    <lineage>
        <taxon>Bacteria</taxon>
        <taxon>Bacillati</taxon>
        <taxon>Actinomycetota</taxon>
        <taxon>Actinomycetes</taxon>
        <taxon>Pseudonocardiales</taxon>
        <taxon>Pseudonocardiaceae</taxon>
        <taxon>Actinokineospora</taxon>
    </lineage>
</organism>
<keyword evidence="3 7" id="KW-0812">Transmembrane</keyword>
<comment type="subcellular location">
    <subcellularLocation>
        <location evidence="1">Cell membrane</location>
        <topology evidence="1">Multi-pass membrane protein</topology>
    </subcellularLocation>
</comment>
<evidence type="ECO:0000313" key="9">
    <source>
        <dbReference type="EMBL" id="MBC6446004.1"/>
    </source>
</evidence>
<dbReference type="PROSITE" id="PS50850">
    <property type="entry name" value="MFS"/>
    <property type="match status" value="1"/>
</dbReference>
<feature type="transmembrane region" description="Helical" evidence="7">
    <location>
        <begin position="220"/>
        <end position="248"/>
    </location>
</feature>
<feature type="transmembrane region" description="Helical" evidence="7">
    <location>
        <begin position="283"/>
        <end position="302"/>
    </location>
</feature>
<feature type="region of interest" description="Disordered" evidence="6">
    <location>
        <begin position="410"/>
        <end position="432"/>
    </location>
</feature>
<evidence type="ECO:0000256" key="7">
    <source>
        <dbReference type="SAM" id="Phobius"/>
    </source>
</evidence>
<gene>
    <name evidence="9" type="ORF">GPZ80_02305</name>
</gene>
<dbReference type="RefSeq" id="WP_187218053.1">
    <property type="nucleotide sequence ID" value="NZ_JABVED010000001.1"/>
</dbReference>
<feature type="transmembrane region" description="Helical" evidence="7">
    <location>
        <begin position="344"/>
        <end position="363"/>
    </location>
</feature>
<evidence type="ECO:0000259" key="8">
    <source>
        <dbReference type="PROSITE" id="PS50850"/>
    </source>
</evidence>
<accession>A0ABR7L040</accession>
<proteinExistence type="predicted"/>
<dbReference type="Proteomes" id="UP000734823">
    <property type="component" value="Unassembled WGS sequence"/>
</dbReference>
<sequence length="432" mass="44921">MSKASTLGALAERPFRLLWIARTTSSFGDALMPLTLAFSVLSVGGTATDIGIVLATSTVVRVVLLLFGGTLADRVSRRLLLIGSDVFLLVVQSCVGVLLLTQRPSVALLTAAAVCYGAAAAMAKPAFSGMVPQTVSAARLHQANALMDVSRSTSDILGPIVAGVVVATTSVGWVYLLDAVTFLVSAIAVALLQVAHGKPRGQASFFADLLVGWREVTSRPWYWIALCCHALWNLGFCAFLVLGPVIVFTLAGGAAAWGAISTSMAVGSLLGGALALRWRPRRPLVIAHLGLALTVFPLAALIVPSALWLVVGAALVSAAGVAFVNTVWITAVQRLIPDDVLSRVSSYDMLVSFTVAPLGYAAVGPLAEATSTTTVLVVAMGCVCLAVLAVLAVPRVRSLRQGRDGELHGWTELDAAPHPPDRAMKPAATPTT</sequence>
<dbReference type="PANTHER" id="PTHR23513">
    <property type="entry name" value="INTEGRAL MEMBRANE EFFLUX PROTEIN-RELATED"/>
    <property type="match status" value="1"/>
</dbReference>
<dbReference type="SUPFAM" id="SSF103473">
    <property type="entry name" value="MFS general substrate transporter"/>
    <property type="match status" value="1"/>
</dbReference>
<evidence type="ECO:0000256" key="2">
    <source>
        <dbReference type="ARBA" id="ARBA00022475"/>
    </source>
</evidence>
<dbReference type="Gene3D" id="1.20.1250.20">
    <property type="entry name" value="MFS general substrate transporter like domains"/>
    <property type="match status" value="1"/>
</dbReference>
<evidence type="ECO:0000256" key="4">
    <source>
        <dbReference type="ARBA" id="ARBA00022989"/>
    </source>
</evidence>